<evidence type="ECO:0000256" key="1">
    <source>
        <dbReference type="ARBA" id="ARBA00022679"/>
    </source>
</evidence>
<accession>A0A1A6C3L3</accession>
<keyword evidence="5" id="KW-1185">Reference proteome</keyword>
<dbReference type="OrthoDB" id="9781034at2"/>
<dbReference type="InterPro" id="IPR036873">
    <property type="entry name" value="Rhodanese-like_dom_sf"/>
</dbReference>
<dbReference type="PANTHER" id="PTHR11364:SF27">
    <property type="entry name" value="SULFURTRANSFERASE"/>
    <property type="match status" value="1"/>
</dbReference>
<dbReference type="InterPro" id="IPR045078">
    <property type="entry name" value="TST/MPST-like"/>
</dbReference>
<dbReference type="SUPFAM" id="SSF52821">
    <property type="entry name" value="Rhodanese/Cell cycle control phosphatase"/>
    <property type="match status" value="2"/>
</dbReference>
<dbReference type="CDD" id="cd01448">
    <property type="entry name" value="TST_Repeat_1"/>
    <property type="match status" value="1"/>
</dbReference>
<evidence type="ECO:0000259" key="3">
    <source>
        <dbReference type="PROSITE" id="PS50206"/>
    </source>
</evidence>
<dbReference type="AlphaFoldDB" id="A0A1A6C3L3"/>
<reference evidence="4 5" key="1">
    <citation type="journal article" date="2014" name="Genome Announc.">
        <title>Draft Genome Sequence of the Iron-Oxidizing, Acidophilic, and Halotolerant 'Thiobacillus prosperus' Type Strain DSM 5130.</title>
        <authorList>
            <person name="Ossandon F.J."/>
            <person name="Cardenas J.P."/>
            <person name="Corbett M."/>
            <person name="Quatrini R."/>
            <person name="Holmes D.S."/>
            <person name="Watkin E."/>
        </authorList>
    </citation>
    <scope>NUCLEOTIDE SEQUENCE [LARGE SCALE GENOMIC DNA]</scope>
    <source>
        <strain evidence="4 5">DSM 5130</strain>
    </source>
</reference>
<comment type="caution">
    <text evidence="4">The sequence shown here is derived from an EMBL/GenBank/DDBJ whole genome shotgun (WGS) entry which is preliminary data.</text>
</comment>
<dbReference type="PROSITE" id="PS50206">
    <property type="entry name" value="RHODANESE_3"/>
    <property type="match status" value="2"/>
</dbReference>
<dbReference type="CDD" id="cd01449">
    <property type="entry name" value="TST_Repeat_2"/>
    <property type="match status" value="1"/>
</dbReference>
<evidence type="ECO:0000313" key="4">
    <source>
        <dbReference type="EMBL" id="OBS09152.1"/>
    </source>
</evidence>
<dbReference type="SMART" id="SM00450">
    <property type="entry name" value="RHOD"/>
    <property type="match status" value="2"/>
</dbReference>
<evidence type="ECO:0000256" key="2">
    <source>
        <dbReference type="ARBA" id="ARBA00022737"/>
    </source>
</evidence>
<dbReference type="RefSeq" id="WP_038089233.1">
    <property type="nucleotide sequence ID" value="NZ_JQSG02000003.1"/>
</dbReference>
<dbReference type="EMBL" id="JQSG02000003">
    <property type="protein sequence ID" value="OBS09152.1"/>
    <property type="molecule type" value="Genomic_DNA"/>
</dbReference>
<name>A0A1A6C3L3_9GAMM</name>
<evidence type="ECO:0000313" key="5">
    <source>
        <dbReference type="Proteomes" id="UP000029273"/>
    </source>
</evidence>
<sequence length="282" mass="30309">MSDCLIDTERLAQALDSAGDLVLVDCRFDLARPEAGREAYRAGHLPGAVYAHLDEDLSGPTGPQTGRHPLPDVEGFAARCGEWGIGPGVRVVAYDDAGGAYAARLWWLLRWLGHAEVSVLDGGLDAWRESGRPQQTDVPRPSPRSFTGHPVEAMTLEAQALQSALAARRCRLVDVRAAARFRGEIEPIDPVAGHVPGAVNHPFTQLLDARGRFLPAAELRAQFDALLDDHLPEALVAMCGSGVTACHLLLAMAHAGLPGGRLYPGSWSEWIRDPTRPVASQT</sequence>
<dbReference type="Gene3D" id="3.40.250.10">
    <property type="entry name" value="Rhodanese-like domain"/>
    <property type="match status" value="2"/>
</dbReference>
<organism evidence="4 5">
    <name type="scientific">Acidihalobacter prosperus</name>
    <dbReference type="NCBI Taxonomy" id="160660"/>
    <lineage>
        <taxon>Bacteria</taxon>
        <taxon>Pseudomonadati</taxon>
        <taxon>Pseudomonadota</taxon>
        <taxon>Gammaproteobacteria</taxon>
        <taxon>Chromatiales</taxon>
        <taxon>Ectothiorhodospiraceae</taxon>
        <taxon>Acidihalobacter</taxon>
    </lineage>
</organism>
<gene>
    <name evidence="4" type="ORF">Thpro_021480</name>
</gene>
<dbReference type="InterPro" id="IPR001763">
    <property type="entry name" value="Rhodanese-like_dom"/>
</dbReference>
<dbReference type="PANTHER" id="PTHR11364">
    <property type="entry name" value="THIOSULFATE SULFERTANSFERASE"/>
    <property type="match status" value="1"/>
</dbReference>
<dbReference type="FunFam" id="3.40.250.10:FF:000035">
    <property type="entry name" value="Thiosulfate sulfurtransferase"/>
    <property type="match status" value="1"/>
</dbReference>
<dbReference type="GO" id="GO:0004792">
    <property type="term" value="F:thiosulfate-cyanide sulfurtransferase activity"/>
    <property type="evidence" value="ECO:0007669"/>
    <property type="project" value="TreeGrafter"/>
</dbReference>
<feature type="domain" description="Rhodanese" evidence="3">
    <location>
        <begin position="17"/>
        <end position="136"/>
    </location>
</feature>
<proteinExistence type="predicted"/>
<dbReference type="Pfam" id="PF00581">
    <property type="entry name" value="Rhodanese"/>
    <property type="match status" value="2"/>
</dbReference>
<keyword evidence="1" id="KW-0808">Transferase</keyword>
<protein>
    <submittedName>
        <fullName evidence="4">3-mercaptopyruvate sulfurtransferase</fullName>
    </submittedName>
</protein>
<feature type="domain" description="Rhodanese" evidence="3">
    <location>
        <begin position="166"/>
        <end position="279"/>
    </location>
</feature>
<dbReference type="Proteomes" id="UP000029273">
    <property type="component" value="Unassembled WGS sequence"/>
</dbReference>
<keyword evidence="2" id="KW-0677">Repeat</keyword>